<dbReference type="Gene3D" id="3.90.79.10">
    <property type="entry name" value="Nucleoside Triphosphate Pyrophosphohydrolase"/>
    <property type="match status" value="1"/>
</dbReference>
<protein>
    <submittedName>
        <fullName evidence="3">NUDIX domain protein</fullName>
    </submittedName>
</protein>
<dbReference type="PROSITE" id="PS00893">
    <property type="entry name" value="NUDIX_BOX"/>
    <property type="match status" value="1"/>
</dbReference>
<dbReference type="InterPro" id="IPR000086">
    <property type="entry name" value="NUDIX_hydrolase_dom"/>
</dbReference>
<dbReference type="InterPro" id="IPR015797">
    <property type="entry name" value="NUDIX_hydrolase-like_dom_sf"/>
</dbReference>
<gene>
    <name evidence="3" type="ORF">U732_395</name>
</gene>
<accession>A0A0C1UAY7</accession>
<dbReference type="Proteomes" id="UP000031366">
    <property type="component" value="Unassembled WGS sequence"/>
</dbReference>
<dbReference type="EMBL" id="AYSO01000020">
    <property type="protein sequence ID" value="KIE44745.1"/>
    <property type="molecule type" value="Genomic_DNA"/>
</dbReference>
<sequence>MSKERAQAVIIEEDSVLLGIGKIDGQIRHFFISGKIQEGETPEEAVIRELREEANVDGKIIFNIVDNTYLVDIGNQIPILGYISQEEDDLEFPERTLEDIKYISLDDYESFKDIDIKYFIFLEKKCKALNYYPIWYEKLRNLIEHYKV</sequence>
<name>A0A0C1UAY7_9CLOT</name>
<reference evidence="3 4" key="1">
    <citation type="journal article" date="2015" name="Infect. Genet. Evol.">
        <title>Genomic sequences of six botulinum neurotoxin-producing strains representing three clostridial species illustrate the mobility and diversity of botulinum neurotoxin genes.</title>
        <authorList>
            <person name="Smith T.J."/>
            <person name="Hill K.K."/>
            <person name="Xie G."/>
            <person name="Foley B.T."/>
            <person name="Williamson C.H."/>
            <person name="Foster J.T."/>
            <person name="Johnson S.L."/>
            <person name="Chertkov O."/>
            <person name="Teshima H."/>
            <person name="Gibbons H.S."/>
            <person name="Johnsky L.A."/>
            <person name="Karavis M.A."/>
            <person name="Smith L.A."/>
        </authorList>
    </citation>
    <scope>NUCLEOTIDE SEQUENCE [LARGE SCALE GENOMIC DNA]</scope>
    <source>
        <strain evidence="3 4">CDC 2741</strain>
    </source>
</reference>
<keyword evidence="1" id="KW-0378">Hydrolase</keyword>
<keyword evidence="4" id="KW-1185">Reference proteome</keyword>
<organism evidence="3 4">
    <name type="scientific">Clostridium argentinense CDC 2741</name>
    <dbReference type="NCBI Taxonomy" id="1418104"/>
    <lineage>
        <taxon>Bacteria</taxon>
        <taxon>Bacillati</taxon>
        <taxon>Bacillota</taxon>
        <taxon>Clostridia</taxon>
        <taxon>Eubacteriales</taxon>
        <taxon>Clostridiaceae</taxon>
        <taxon>Clostridium</taxon>
    </lineage>
</organism>
<evidence type="ECO:0000313" key="4">
    <source>
        <dbReference type="Proteomes" id="UP000031366"/>
    </source>
</evidence>
<dbReference type="AlphaFoldDB" id="A0A0C1UAY7"/>
<dbReference type="GO" id="GO:0016787">
    <property type="term" value="F:hydrolase activity"/>
    <property type="evidence" value="ECO:0007669"/>
    <property type="project" value="UniProtKB-KW"/>
</dbReference>
<comment type="caution">
    <text evidence="3">The sequence shown here is derived from an EMBL/GenBank/DDBJ whole genome shotgun (WGS) entry which is preliminary data.</text>
</comment>
<dbReference type="RefSeq" id="WP_039636226.1">
    <property type="nucleotide sequence ID" value="NZ_AYSO01000020.1"/>
</dbReference>
<dbReference type="OrthoDB" id="9786141at2"/>
<dbReference type="Pfam" id="PF00293">
    <property type="entry name" value="NUDIX"/>
    <property type="match status" value="1"/>
</dbReference>
<dbReference type="InterPro" id="IPR020084">
    <property type="entry name" value="NUDIX_hydrolase_CS"/>
</dbReference>
<evidence type="ECO:0000256" key="1">
    <source>
        <dbReference type="ARBA" id="ARBA00022801"/>
    </source>
</evidence>
<proteinExistence type="predicted"/>
<evidence type="ECO:0000313" key="3">
    <source>
        <dbReference type="EMBL" id="KIE44745.1"/>
    </source>
</evidence>
<evidence type="ECO:0000259" key="2">
    <source>
        <dbReference type="PROSITE" id="PS51462"/>
    </source>
</evidence>
<dbReference type="PROSITE" id="PS51462">
    <property type="entry name" value="NUDIX"/>
    <property type="match status" value="1"/>
</dbReference>
<feature type="domain" description="Nudix hydrolase" evidence="2">
    <location>
        <begin position="1"/>
        <end position="126"/>
    </location>
</feature>
<dbReference type="SUPFAM" id="SSF55811">
    <property type="entry name" value="Nudix"/>
    <property type="match status" value="1"/>
</dbReference>